<dbReference type="InterPro" id="IPR050430">
    <property type="entry name" value="Peptidase_S1"/>
</dbReference>
<accession>A0A8I6TMK5</accession>
<evidence type="ECO:0000313" key="8">
    <source>
        <dbReference type="Proteomes" id="UP000494040"/>
    </source>
</evidence>
<dbReference type="Proteomes" id="UP000494040">
    <property type="component" value="Unassembled WGS sequence"/>
</dbReference>
<keyword evidence="8" id="KW-1185">Reference proteome</keyword>
<keyword evidence="1" id="KW-0645">Protease</keyword>
<evidence type="ECO:0000259" key="6">
    <source>
        <dbReference type="PROSITE" id="PS50240"/>
    </source>
</evidence>
<feature type="transmembrane region" description="Helical" evidence="5">
    <location>
        <begin position="305"/>
        <end position="325"/>
    </location>
</feature>
<keyword evidence="5" id="KW-0812">Transmembrane</keyword>
<dbReference type="KEGG" id="clec:112127464"/>
<organism evidence="7 8">
    <name type="scientific">Cimex lectularius</name>
    <name type="common">Bed bug</name>
    <name type="synonym">Acanthia lectularia</name>
    <dbReference type="NCBI Taxonomy" id="79782"/>
    <lineage>
        <taxon>Eukaryota</taxon>
        <taxon>Metazoa</taxon>
        <taxon>Ecdysozoa</taxon>
        <taxon>Arthropoda</taxon>
        <taxon>Hexapoda</taxon>
        <taxon>Insecta</taxon>
        <taxon>Pterygota</taxon>
        <taxon>Neoptera</taxon>
        <taxon>Paraneoptera</taxon>
        <taxon>Hemiptera</taxon>
        <taxon>Heteroptera</taxon>
        <taxon>Panheteroptera</taxon>
        <taxon>Cimicomorpha</taxon>
        <taxon>Cimicidae</taxon>
        <taxon>Cimex</taxon>
    </lineage>
</organism>
<keyword evidence="5" id="KW-1133">Transmembrane helix</keyword>
<evidence type="ECO:0000256" key="2">
    <source>
        <dbReference type="ARBA" id="ARBA00022801"/>
    </source>
</evidence>
<dbReference type="OrthoDB" id="8189841at2759"/>
<keyword evidence="3" id="KW-0720">Serine protease</keyword>
<dbReference type="Gene3D" id="2.40.10.10">
    <property type="entry name" value="Trypsin-like serine proteases"/>
    <property type="match status" value="1"/>
</dbReference>
<dbReference type="PANTHER" id="PTHR24276">
    <property type="entry name" value="POLYSERASE-RELATED"/>
    <property type="match status" value="1"/>
</dbReference>
<keyword evidence="2" id="KW-0378">Hydrolase</keyword>
<keyword evidence="4" id="KW-1015">Disulfide bond</keyword>
<sequence>MNPRHDITVNICFYLNVPMFMNSFSSQLSCSSRKHALLLCAILFLLSVCSVIGVNELESKIIGGRRAHQEEFPYVVCVRGQFLCSGVLVDLKTVLTATRCFYRANRLVSLSKVQVIAGAVNLADSTAQTIGVSTLIRHEKYLFIRTNSSYRTEYDIGMARLLFSFEESPTLKPYSVFPFHSAEEMEDSFHETQKAGSRCWMIGFGLIGTKKLVYSMQVIEIYILPDSGCQNISGNVNEPVICAQSAEPEKVRAIGGDFGNPLVCGRRYFGVDRDAITINNISTIIFTPIWPYLEYFNLNLKSSGTVPSLRIFWCLTGFLILAIIYQL</sequence>
<dbReference type="Pfam" id="PF00089">
    <property type="entry name" value="Trypsin"/>
    <property type="match status" value="1"/>
</dbReference>
<name>A0A8I6TMK5_CIMLE</name>
<dbReference type="SMART" id="SM00020">
    <property type="entry name" value="Tryp_SPc"/>
    <property type="match status" value="1"/>
</dbReference>
<dbReference type="GO" id="GO:0006508">
    <property type="term" value="P:proteolysis"/>
    <property type="evidence" value="ECO:0007669"/>
    <property type="project" value="UniProtKB-KW"/>
</dbReference>
<feature type="transmembrane region" description="Helical" evidence="5">
    <location>
        <begin position="7"/>
        <end position="24"/>
    </location>
</feature>
<dbReference type="EnsemblMetazoa" id="XM_024228512.1">
    <property type="protein sequence ID" value="XP_024084280.1"/>
    <property type="gene ID" value="LOC112127464"/>
</dbReference>
<dbReference type="AlphaFoldDB" id="A0A8I6TMK5"/>
<reference evidence="7" key="1">
    <citation type="submission" date="2022-01" db="UniProtKB">
        <authorList>
            <consortium name="EnsemblMetazoa"/>
        </authorList>
    </citation>
    <scope>IDENTIFICATION</scope>
</reference>
<dbReference type="RefSeq" id="XP_024084280.1">
    <property type="nucleotide sequence ID" value="XM_024228512.1"/>
</dbReference>
<dbReference type="PANTHER" id="PTHR24276:SF98">
    <property type="entry name" value="FI18310P1-RELATED"/>
    <property type="match status" value="1"/>
</dbReference>
<evidence type="ECO:0000256" key="1">
    <source>
        <dbReference type="ARBA" id="ARBA00022670"/>
    </source>
</evidence>
<dbReference type="InterPro" id="IPR009003">
    <property type="entry name" value="Peptidase_S1_PA"/>
</dbReference>
<evidence type="ECO:0000256" key="3">
    <source>
        <dbReference type="ARBA" id="ARBA00022825"/>
    </source>
</evidence>
<feature type="transmembrane region" description="Helical" evidence="5">
    <location>
        <begin position="275"/>
        <end position="293"/>
    </location>
</feature>
<dbReference type="InterPro" id="IPR043504">
    <property type="entry name" value="Peptidase_S1_PA_chymotrypsin"/>
</dbReference>
<dbReference type="SUPFAM" id="SSF50494">
    <property type="entry name" value="Trypsin-like serine proteases"/>
    <property type="match status" value="1"/>
</dbReference>
<feature type="transmembrane region" description="Helical" evidence="5">
    <location>
        <begin position="36"/>
        <end position="57"/>
    </location>
</feature>
<dbReference type="GO" id="GO:0004252">
    <property type="term" value="F:serine-type endopeptidase activity"/>
    <property type="evidence" value="ECO:0007669"/>
    <property type="project" value="InterPro"/>
</dbReference>
<evidence type="ECO:0000256" key="4">
    <source>
        <dbReference type="ARBA" id="ARBA00023157"/>
    </source>
</evidence>
<evidence type="ECO:0000313" key="7">
    <source>
        <dbReference type="EnsemblMetazoa" id="XP_024084280.1"/>
    </source>
</evidence>
<dbReference type="InterPro" id="IPR001254">
    <property type="entry name" value="Trypsin_dom"/>
</dbReference>
<protein>
    <recommendedName>
        <fullName evidence="6">Peptidase S1 domain-containing protein</fullName>
    </recommendedName>
</protein>
<keyword evidence="5" id="KW-0472">Membrane</keyword>
<evidence type="ECO:0000256" key="5">
    <source>
        <dbReference type="SAM" id="Phobius"/>
    </source>
</evidence>
<feature type="domain" description="Peptidase S1" evidence="6">
    <location>
        <begin position="61"/>
        <end position="301"/>
    </location>
</feature>
<dbReference type="PROSITE" id="PS50240">
    <property type="entry name" value="TRYPSIN_DOM"/>
    <property type="match status" value="1"/>
</dbReference>
<proteinExistence type="predicted"/>
<dbReference type="GeneID" id="112127464"/>